<accession>A0ABT5ZBT6</accession>
<dbReference type="PANTHER" id="PTHR43095">
    <property type="entry name" value="SUGAR KINASE"/>
    <property type="match status" value="1"/>
</dbReference>
<keyword evidence="3" id="KW-0808">Transferase</keyword>
<evidence type="ECO:0000256" key="4">
    <source>
        <dbReference type="ARBA" id="ARBA00022777"/>
    </source>
</evidence>
<dbReference type="Gene3D" id="3.30.420.40">
    <property type="match status" value="1"/>
</dbReference>
<feature type="compositionally biased region" description="Low complexity" evidence="5">
    <location>
        <begin position="180"/>
        <end position="195"/>
    </location>
</feature>
<evidence type="ECO:0000256" key="2">
    <source>
        <dbReference type="ARBA" id="ARBA00022629"/>
    </source>
</evidence>
<keyword evidence="8" id="KW-1185">Reference proteome</keyword>
<keyword evidence="4 7" id="KW-0418">Kinase</keyword>
<evidence type="ECO:0000256" key="3">
    <source>
        <dbReference type="ARBA" id="ARBA00022679"/>
    </source>
</evidence>
<proteinExistence type="inferred from homology"/>
<evidence type="ECO:0000313" key="7">
    <source>
        <dbReference type="EMBL" id="MDF2261138.1"/>
    </source>
</evidence>
<evidence type="ECO:0000256" key="5">
    <source>
        <dbReference type="SAM" id="MobiDB-lite"/>
    </source>
</evidence>
<name>A0ABT5ZBT6_9ACTN</name>
<dbReference type="Pfam" id="PF00370">
    <property type="entry name" value="FGGY_N"/>
    <property type="match status" value="1"/>
</dbReference>
<dbReference type="Proteomes" id="UP001220022">
    <property type="component" value="Unassembled WGS sequence"/>
</dbReference>
<protein>
    <submittedName>
        <fullName evidence="7">FGGY family carbohydrate kinase</fullName>
    </submittedName>
</protein>
<dbReference type="RefSeq" id="WP_344185678.1">
    <property type="nucleotide sequence ID" value="NZ_BAAANM010000044.1"/>
</dbReference>
<gene>
    <name evidence="7" type="ORF">P2L57_37100</name>
</gene>
<keyword evidence="2" id="KW-0119">Carbohydrate metabolism</keyword>
<dbReference type="InterPro" id="IPR050406">
    <property type="entry name" value="FGGY_Carb_Kinase"/>
</dbReference>
<sequence>MAGIDSSTQSCKIVVCDADTGKVPHRTRATHSEGTEVDPEAWWQALCEAGKDVLEHDDAASVAGQQHGMVAVDDTGHPVRDALLWNDTRSARAAAELIVELGGPIATSLSRSPIGSSRSVTKAFVTVRQARRSSTSDHHAADRRPQTAASRRVRLHAAHPRGWTFRHPQAVSHAQRGRQSTSLTTMLSSTASPPV</sequence>
<evidence type="ECO:0000256" key="1">
    <source>
        <dbReference type="ARBA" id="ARBA00009156"/>
    </source>
</evidence>
<dbReference type="PANTHER" id="PTHR43095:SF5">
    <property type="entry name" value="XYLULOSE KINASE"/>
    <property type="match status" value="1"/>
</dbReference>
<dbReference type="GO" id="GO:0016301">
    <property type="term" value="F:kinase activity"/>
    <property type="evidence" value="ECO:0007669"/>
    <property type="project" value="UniProtKB-KW"/>
</dbReference>
<dbReference type="InterPro" id="IPR018484">
    <property type="entry name" value="FGGY_N"/>
</dbReference>
<dbReference type="EMBL" id="JARHTQ010000048">
    <property type="protein sequence ID" value="MDF2261138.1"/>
    <property type="molecule type" value="Genomic_DNA"/>
</dbReference>
<comment type="caution">
    <text evidence="7">The sequence shown here is derived from an EMBL/GenBank/DDBJ whole genome shotgun (WGS) entry which is preliminary data.</text>
</comment>
<feature type="compositionally biased region" description="Basic and acidic residues" evidence="5">
    <location>
        <begin position="134"/>
        <end position="145"/>
    </location>
</feature>
<dbReference type="SUPFAM" id="SSF53067">
    <property type="entry name" value="Actin-like ATPase domain"/>
    <property type="match status" value="1"/>
</dbReference>
<comment type="similarity">
    <text evidence="1">Belongs to the FGGY kinase family.</text>
</comment>
<feature type="region of interest" description="Disordered" evidence="5">
    <location>
        <begin position="129"/>
        <end position="195"/>
    </location>
</feature>
<organism evidence="7 8">
    <name type="scientific">Streptantibioticus ferralitis</name>
    <dbReference type="NCBI Taxonomy" id="236510"/>
    <lineage>
        <taxon>Bacteria</taxon>
        <taxon>Bacillati</taxon>
        <taxon>Actinomycetota</taxon>
        <taxon>Actinomycetes</taxon>
        <taxon>Kitasatosporales</taxon>
        <taxon>Streptomycetaceae</taxon>
        <taxon>Streptantibioticus</taxon>
    </lineage>
</organism>
<dbReference type="InterPro" id="IPR043129">
    <property type="entry name" value="ATPase_NBD"/>
</dbReference>
<evidence type="ECO:0000313" key="8">
    <source>
        <dbReference type="Proteomes" id="UP001220022"/>
    </source>
</evidence>
<keyword evidence="2" id="KW-0859">Xylose metabolism</keyword>
<evidence type="ECO:0000259" key="6">
    <source>
        <dbReference type="Pfam" id="PF00370"/>
    </source>
</evidence>
<feature type="domain" description="Carbohydrate kinase FGGY N-terminal" evidence="6">
    <location>
        <begin position="2"/>
        <end position="121"/>
    </location>
</feature>
<reference evidence="7 8" key="1">
    <citation type="submission" date="2023-03" db="EMBL/GenBank/DDBJ databases">
        <title>Draft genome sequence of type strain Streptomyces ferralitis JCM 14344.</title>
        <authorList>
            <person name="Klaysubun C."/>
            <person name="Duangmal K."/>
        </authorList>
    </citation>
    <scope>NUCLEOTIDE SEQUENCE [LARGE SCALE GENOMIC DNA]</scope>
    <source>
        <strain evidence="7 8">JCM 14344</strain>
    </source>
</reference>